<name>A0A382R119_9ZZZZ</name>
<protein>
    <recommendedName>
        <fullName evidence="10">Iron ABC transporter permease</fullName>
    </recommendedName>
</protein>
<evidence type="ECO:0000256" key="5">
    <source>
        <dbReference type="ARBA" id="ARBA00022692"/>
    </source>
</evidence>
<evidence type="ECO:0000256" key="1">
    <source>
        <dbReference type="ARBA" id="ARBA00004651"/>
    </source>
</evidence>
<feature type="non-terminal residue" evidence="9">
    <location>
        <position position="121"/>
    </location>
</feature>
<keyword evidence="6 8" id="KW-1133">Transmembrane helix</keyword>
<dbReference type="PANTHER" id="PTHR30472:SF25">
    <property type="entry name" value="ABC TRANSPORTER PERMEASE PROTEIN MJ0876-RELATED"/>
    <property type="match status" value="1"/>
</dbReference>
<evidence type="ECO:0000256" key="4">
    <source>
        <dbReference type="ARBA" id="ARBA00022475"/>
    </source>
</evidence>
<evidence type="ECO:0000313" key="9">
    <source>
        <dbReference type="EMBL" id="SVC90880.1"/>
    </source>
</evidence>
<keyword evidence="5 8" id="KW-0812">Transmembrane</keyword>
<keyword evidence="7 8" id="KW-0472">Membrane</keyword>
<feature type="transmembrane region" description="Helical" evidence="8">
    <location>
        <begin position="20"/>
        <end position="40"/>
    </location>
</feature>
<dbReference type="Pfam" id="PF01032">
    <property type="entry name" value="FecCD"/>
    <property type="match status" value="1"/>
</dbReference>
<dbReference type="GO" id="GO:0022857">
    <property type="term" value="F:transmembrane transporter activity"/>
    <property type="evidence" value="ECO:0007669"/>
    <property type="project" value="InterPro"/>
</dbReference>
<organism evidence="9">
    <name type="scientific">marine metagenome</name>
    <dbReference type="NCBI Taxonomy" id="408172"/>
    <lineage>
        <taxon>unclassified sequences</taxon>
        <taxon>metagenomes</taxon>
        <taxon>ecological metagenomes</taxon>
    </lineage>
</organism>
<dbReference type="SUPFAM" id="SSF81345">
    <property type="entry name" value="ABC transporter involved in vitamin B12 uptake, BtuC"/>
    <property type="match status" value="1"/>
</dbReference>
<dbReference type="AlphaFoldDB" id="A0A382R119"/>
<comment type="similarity">
    <text evidence="2">Belongs to the binding-protein-dependent transport system permease family. FecCD subfamily.</text>
</comment>
<feature type="transmembrane region" description="Helical" evidence="8">
    <location>
        <begin position="82"/>
        <end position="102"/>
    </location>
</feature>
<dbReference type="EMBL" id="UINC01118030">
    <property type="protein sequence ID" value="SVC90880.1"/>
    <property type="molecule type" value="Genomic_DNA"/>
</dbReference>
<proteinExistence type="inferred from homology"/>
<keyword evidence="4" id="KW-1003">Cell membrane</keyword>
<gene>
    <name evidence="9" type="ORF">METZ01_LOCUS343734</name>
</gene>
<feature type="non-terminal residue" evidence="9">
    <location>
        <position position="1"/>
    </location>
</feature>
<evidence type="ECO:0000256" key="7">
    <source>
        <dbReference type="ARBA" id="ARBA00023136"/>
    </source>
</evidence>
<evidence type="ECO:0000256" key="3">
    <source>
        <dbReference type="ARBA" id="ARBA00022448"/>
    </source>
</evidence>
<dbReference type="GO" id="GO:0033214">
    <property type="term" value="P:siderophore-iron import into cell"/>
    <property type="evidence" value="ECO:0007669"/>
    <property type="project" value="TreeGrafter"/>
</dbReference>
<sequence length="121" mass="12495">VTPTPPREPPGLRPVSLHGWWLVFGLGAVGLASMAGLVLGPADLGVGRVLVELADGLPFLEFNSGLGERQQAIVWEIRLPRVVLGLLVGAMLATAGGAYQGVFRNPLADPYLLGVAAGAGF</sequence>
<dbReference type="PANTHER" id="PTHR30472">
    <property type="entry name" value="FERRIC ENTEROBACTIN TRANSPORT SYSTEM PERMEASE PROTEIN"/>
    <property type="match status" value="1"/>
</dbReference>
<evidence type="ECO:0000256" key="2">
    <source>
        <dbReference type="ARBA" id="ARBA00007935"/>
    </source>
</evidence>
<dbReference type="InterPro" id="IPR037294">
    <property type="entry name" value="ABC_BtuC-like"/>
</dbReference>
<comment type="subcellular location">
    <subcellularLocation>
        <location evidence="1">Cell membrane</location>
        <topology evidence="1">Multi-pass membrane protein</topology>
    </subcellularLocation>
</comment>
<reference evidence="9" key="1">
    <citation type="submission" date="2018-05" db="EMBL/GenBank/DDBJ databases">
        <authorList>
            <person name="Lanie J.A."/>
            <person name="Ng W.-L."/>
            <person name="Kazmierczak K.M."/>
            <person name="Andrzejewski T.M."/>
            <person name="Davidsen T.M."/>
            <person name="Wayne K.J."/>
            <person name="Tettelin H."/>
            <person name="Glass J.I."/>
            <person name="Rusch D."/>
            <person name="Podicherti R."/>
            <person name="Tsui H.-C.T."/>
            <person name="Winkler M.E."/>
        </authorList>
    </citation>
    <scope>NUCLEOTIDE SEQUENCE</scope>
</reference>
<dbReference type="Gene3D" id="1.10.3470.10">
    <property type="entry name" value="ABC transporter involved in vitamin B12 uptake, BtuC"/>
    <property type="match status" value="1"/>
</dbReference>
<evidence type="ECO:0000256" key="6">
    <source>
        <dbReference type="ARBA" id="ARBA00022989"/>
    </source>
</evidence>
<dbReference type="InterPro" id="IPR000522">
    <property type="entry name" value="ABC_transptr_permease_BtuC"/>
</dbReference>
<evidence type="ECO:0000256" key="8">
    <source>
        <dbReference type="SAM" id="Phobius"/>
    </source>
</evidence>
<keyword evidence="3" id="KW-0813">Transport</keyword>
<evidence type="ECO:0008006" key="10">
    <source>
        <dbReference type="Google" id="ProtNLM"/>
    </source>
</evidence>
<accession>A0A382R119</accession>
<dbReference type="GO" id="GO:0005886">
    <property type="term" value="C:plasma membrane"/>
    <property type="evidence" value="ECO:0007669"/>
    <property type="project" value="UniProtKB-SubCell"/>
</dbReference>